<gene>
    <name evidence="2" type="ORF">K491DRAFT_264349</name>
</gene>
<reference evidence="2" key="1">
    <citation type="journal article" date="2020" name="Stud. Mycol.">
        <title>101 Dothideomycetes genomes: a test case for predicting lifestyles and emergence of pathogens.</title>
        <authorList>
            <person name="Haridas S."/>
            <person name="Albert R."/>
            <person name="Binder M."/>
            <person name="Bloem J."/>
            <person name="Labutti K."/>
            <person name="Salamov A."/>
            <person name="Andreopoulos B."/>
            <person name="Baker S."/>
            <person name="Barry K."/>
            <person name="Bills G."/>
            <person name="Bluhm B."/>
            <person name="Cannon C."/>
            <person name="Castanera R."/>
            <person name="Culley D."/>
            <person name="Daum C."/>
            <person name="Ezra D."/>
            <person name="Gonzalez J."/>
            <person name="Henrissat B."/>
            <person name="Kuo A."/>
            <person name="Liang C."/>
            <person name="Lipzen A."/>
            <person name="Lutzoni F."/>
            <person name="Magnuson J."/>
            <person name="Mondo S."/>
            <person name="Nolan M."/>
            <person name="Ohm R."/>
            <person name="Pangilinan J."/>
            <person name="Park H.-J."/>
            <person name="Ramirez L."/>
            <person name="Alfaro M."/>
            <person name="Sun H."/>
            <person name="Tritt A."/>
            <person name="Yoshinaga Y."/>
            <person name="Zwiers L.-H."/>
            <person name="Turgeon B."/>
            <person name="Goodwin S."/>
            <person name="Spatafora J."/>
            <person name="Crous P."/>
            <person name="Grigoriev I."/>
        </authorList>
    </citation>
    <scope>NUCLEOTIDE SEQUENCE</scope>
    <source>
        <strain evidence="2">CBS 122681</strain>
    </source>
</reference>
<organism evidence="2 3">
    <name type="scientific">Lophiostoma macrostomum CBS 122681</name>
    <dbReference type="NCBI Taxonomy" id="1314788"/>
    <lineage>
        <taxon>Eukaryota</taxon>
        <taxon>Fungi</taxon>
        <taxon>Dikarya</taxon>
        <taxon>Ascomycota</taxon>
        <taxon>Pezizomycotina</taxon>
        <taxon>Dothideomycetes</taxon>
        <taxon>Pleosporomycetidae</taxon>
        <taxon>Pleosporales</taxon>
        <taxon>Lophiostomataceae</taxon>
        <taxon>Lophiostoma</taxon>
    </lineage>
</organism>
<dbReference type="AlphaFoldDB" id="A0A6A6SJH9"/>
<dbReference type="Proteomes" id="UP000799324">
    <property type="component" value="Unassembled WGS sequence"/>
</dbReference>
<evidence type="ECO:0000313" key="2">
    <source>
        <dbReference type="EMBL" id="KAF2648025.1"/>
    </source>
</evidence>
<keyword evidence="3" id="KW-1185">Reference proteome</keyword>
<evidence type="ECO:0000313" key="3">
    <source>
        <dbReference type="Proteomes" id="UP000799324"/>
    </source>
</evidence>
<sequence length="161" mass="17459">MRDLEHDLSLMAIYKQAGPESRNPRPALEAGRRPRAPPSRTTPRLPPLLQASSLGLHRFATQHSLPKPLSMLRGQHLPQVDDACCHRVPVQRGMYVLNEAVVSIKCISHDLPACTVALPDAGCSHGVPRFPRVGCTTPAVDIVLLLASTAGTCVRARRPTV</sequence>
<accession>A0A6A6SJH9</accession>
<evidence type="ECO:0000256" key="1">
    <source>
        <dbReference type="SAM" id="MobiDB-lite"/>
    </source>
</evidence>
<proteinExistence type="predicted"/>
<feature type="region of interest" description="Disordered" evidence="1">
    <location>
        <begin position="14"/>
        <end position="46"/>
    </location>
</feature>
<protein>
    <submittedName>
        <fullName evidence="2">Uncharacterized protein</fullName>
    </submittedName>
</protein>
<dbReference type="EMBL" id="MU004563">
    <property type="protein sequence ID" value="KAF2648025.1"/>
    <property type="molecule type" value="Genomic_DNA"/>
</dbReference>
<name>A0A6A6SJH9_9PLEO</name>